<gene>
    <name evidence="2" type="ORF">M5K25_008307</name>
</gene>
<evidence type="ECO:0000313" key="2">
    <source>
        <dbReference type="EMBL" id="KAL0921250.1"/>
    </source>
</evidence>
<evidence type="ECO:0000256" key="1">
    <source>
        <dbReference type="SAM" id="MobiDB-lite"/>
    </source>
</evidence>
<accession>A0ABD0V8A5</accession>
<name>A0ABD0V8A5_DENTH</name>
<feature type="compositionally biased region" description="Basic and acidic residues" evidence="1">
    <location>
        <begin position="217"/>
        <end position="229"/>
    </location>
</feature>
<dbReference type="Proteomes" id="UP001552299">
    <property type="component" value="Unassembled WGS sequence"/>
</dbReference>
<dbReference type="AlphaFoldDB" id="A0ABD0V8A5"/>
<reference evidence="2 3" key="1">
    <citation type="journal article" date="2024" name="Plant Biotechnol. J.">
        <title>Dendrobium thyrsiflorum genome and its molecular insights into genes involved in important horticultural traits.</title>
        <authorList>
            <person name="Chen B."/>
            <person name="Wang J.Y."/>
            <person name="Zheng P.J."/>
            <person name="Li K.L."/>
            <person name="Liang Y.M."/>
            <person name="Chen X.F."/>
            <person name="Zhang C."/>
            <person name="Zhao X."/>
            <person name="He X."/>
            <person name="Zhang G.Q."/>
            <person name="Liu Z.J."/>
            <person name="Xu Q."/>
        </authorList>
    </citation>
    <scope>NUCLEOTIDE SEQUENCE [LARGE SCALE GENOMIC DNA]</scope>
    <source>
        <strain evidence="2">GZMU011</strain>
    </source>
</reference>
<proteinExistence type="predicted"/>
<keyword evidence="3" id="KW-1185">Reference proteome</keyword>
<feature type="region of interest" description="Disordered" evidence="1">
    <location>
        <begin position="210"/>
        <end position="229"/>
    </location>
</feature>
<protein>
    <submittedName>
        <fullName evidence="2">Uncharacterized protein</fullName>
    </submittedName>
</protein>
<comment type="caution">
    <text evidence="2">The sequence shown here is derived from an EMBL/GenBank/DDBJ whole genome shotgun (WGS) entry which is preliminary data.</text>
</comment>
<feature type="region of interest" description="Disordered" evidence="1">
    <location>
        <begin position="166"/>
        <end position="194"/>
    </location>
</feature>
<organism evidence="2 3">
    <name type="scientific">Dendrobium thyrsiflorum</name>
    <name type="common">Pinecone-like raceme dendrobium</name>
    <name type="synonym">Orchid</name>
    <dbReference type="NCBI Taxonomy" id="117978"/>
    <lineage>
        <taxon>Eukaryota</taxon>
        <taxon>Viridiplantae</taxon>
        <taxon>Streptophyta</taxon>
        <taxon>Embryophyta</taxon>
        <taxon>Tracheophyta</taxon>
        <taxon>Spermatophyta</taxon>
        <taxon>Magnoliopsida</taxon>
        <taxon>Liliopsida</taxon>
        <taxon>Asparagales</taxon>
        <taxon>Orchidaceae</taxon>
        <taxon>Epidendroideae</taxon>
        <taxon>Malaxideae</taxon>
        <taxon>Dendrobiinae</taxon>
        <taxon>Dendrobium</taxon>
    </lineage>
</organism>
<sequence length="301" mass="32141">MYVRTSLPFFCGGLCGKFIFTGPWFSAITRRVRKDVPWFSAITRRVRQDVSWFSVITKRDHKIVIIITSHALAAVIHSSQASSFLNQPNVVVVEGDTATKTENVNMEYSRNISADNAGGNVGSSRVFELKDSREIERDTFFGTPEAGSHQAKFTGFLGPKAGEVEANPSQPLEAPSVPWTDKTQRAAAGGGVPCGRGGFRNDGAAMISVGDIGGGKARREGGEEKHEEKKGMDPLLMVTRGDGRDGGGMDNGPDQDPMVPSSQAIMVPGFDVIGEHTGAGHNCNIVMPFGGESLGLEGPES</sequence>
<evidence type="ECO:0000313" key="3">
    <source>
        <dbReference type="Proteomes" id="UP001552299"/>
    </source>
</evidence>
<dbReference type="EMBL" id="JANQDX010000007">
    <property type="protein sequence ID" value="KAL0921250.1"/>
    <property type="molecule type" value="Genomic_DNA"/>
</dbReference>